<dbReference type="EMBL" id="ML987191">
    <property type="protein sequence ID" value="KAF2253072.1"/>
    <property type="molecule type" value="Genomic_DNA"/>
</dbReference>
<evidence type="ECO:0000313" key="2">
    <source>
        <dbReference type="EMBL" id="KAF2253072.1"/>
    </source>
</evidence>
<dbReference type="OrthoDB" id="386949at2759"/>
<dbReference type="Pfam" id="PF09814">
    <property type="entry name" value="HECT_2"/>
    <property type="match status" value="1"/>
</dbReference>
<dbReference type="GO" id="GO:0030332">
    <property type="term" value="F:cyclin binding"/>
    <property type="evidence" value="ECO:0007669"/>
    <property type="project" value="TreeGrafter"/>
</dbReference>
<dbReference type="Proteomes" id="UP000800094">
    <property type="component" value="Unassembled WGS sequence"/>
</dbReference>
<dbReference type="GO" id="GO:0000151">
    <property type="term" value="C:ubiquitin ligase complex"/>
    <property type="evidence" value="ECO:0007669"/>
    <property type="project" value="TreeGrafter"/>
</dbReference>
<dbReference type="AlphaFoldDB" id="A0A6A6IT97"/>
<dbReference type="PANTHER" id="PTHR31531:SF2">
    <property type="entry name" value="E3 UBIQUITIN-PROTEIN LIGASE E3D"/>
    <property type="match status" value="1"/>
</dbReference>
<accession>A0A6A6IT97</accession>
<evidence type="ECO:0000313" key="3">
    <source>
        <dbReference type="Proteomes" id="UP000800094"/>
    </source>
</evidence>
<protein>
    <recommendedName>
        <fullName evidence="4">Ubiquitin-conjugating enzyme E2-binding protein</fullName>
    </recommendedName>
</protein>
<dbReference type="GO" id="GO:0051865">
    <property type="term" value="P:protein autoubiquitination"/>
    <property type="evidence" value="ECO:0007669"/>
    <property type="project" value="TreeGrafter"/>
</dbReference>
<organism evidence="2 3">
    <name type="scientific">Trematosphaeria pertusa</name>
    <dbReference type="NCBI Taxonomy" id="390896"/>
    <lineage>
        <taxon>Eukaryota</taxon>
        <taxon>Fungi</taxon>
        <taxon>Dikarya</taxon>
        <taxon>Ascomycota</taxon>
        <taxon>Pezizomycotina</taxon>
        <taxon>Dothideomycetes</taxon>
        <taxon>Pleosporomycetidae</taxon>
        <taxon>Pleosporales</taxon>
        <taxon>Massarineae</taxon>
        <taxon>Trematosphaeriaceae</taxon>
        <taxon>Trematosphaeria</taxon>
    </lineage>
</organism>
<evidence type="ECO:0008006" key="4">
    <source>
        <dbReference type="Google" id="ProtNLM"/>
    </source>
</evidence>
<dbReference type="PANTHER" id="PTHR31531">
    <property type="entry name" value="E3 UBIQUITIN-PROTEIN LIGASE E3D FAMILY MEMBER"/>
    <property type="match status" value="1"/>
</dbReference>
<dbReference type="InterPro" id="IPR019193">
    <property type="entry name" value="UBQ-conj_enz_E2-bd_prot"/>
</dbReference>
<sequence>MSHSTLPASAYEALELPPATIEILTNPKPGDPLAPEASPNLLQGAQKPEQPLAPNESSIILYAELLLHIRTVTLFASLRSFHTRETKAQLATDGFSITVTHEGESATIHLPIKVKGGGDAALSLPAQPPSKELTLRLQIEEKEGTDLLGTLRSEQRNANLVPWDGASLNHIRAVEIRCKSCQGVIAPASKVGEWRDLPNENWAEMMDFWHCHKPDEHHLHDHNRHAIVGKKGYAAGNRLKAVDGVGFVDLATFLLKEQDCEGAESPSECDSQDSTLFCKQCKHMLGTKDASSDGWRIWKWCISIASGSSSRPSIYSIQKWISARLLFLTENQGVRKFHVHPDTDSPQTAPISSLLIWVFTPDLFYSSSIPSDDRNGPTRSMKVFYQSQTYTPPQTGEPESASIEDVAFPKELFEALERTLKESQKLVPASARRFQGWEVGLLERFDLGDMKSLALEQCDQSTQQIDASA</sequence>
<keyword evidence="3" id="KW-1185">Reference proteome</keyword>
<feature type="region of interest" description="Disordered" evidence="1">
    <location>
        <begin position="24"/>
        <end position="52"/>
    </location>
</feature>
<dbReference type="GO" id="GO:0000209">
    <property type="term" value="P:protein polyubiquitination"/>
    <property type="evidence" value="ECO:0007669"/>
    <property type="project" value="TreeGrafter"/>
</dbReference>
<dbReference type="GO" id="GO:0061630">
    <property type="term" value="F:ubiquitin protein ligase activity"/>
    <property type="evidence" value="ECO:0007669"/>
    <property type="project" value="TreeGrafter"/>
</dbReference>
<gene>
    <name evidence="2" type="ORF">BU26DRAFT_214208</name>
</gene>
<dbReference type="GO" id="GO:0043161">
    <property type="term" value="P:proteasome-mediated ubiquitin-dependent protein catabolic process"/>
    <property type="evidence" value="ECO:0007669"/>
    <property type="project" value="TreeGrafter"/>
</dbReference>
<dbReference type="GO" id="GO:0006513">
    <property type="term" value="P:protein monoubiquitination"/>
    <property type="evidence" value="ECO:0007669"/>
    <property type="project" value="TreeGrafter"/>
</dbReference>
<dbReference type="GO" id="GO:0005634">
    <property type="term" value="C:nucleus"/>
    <property type="evidence" value="ECO:0007669"/>
    <property type="project" value="TreeGrafter"/>
</dbReference>
<dbReference type="GeneID" id="54574018"/>
<proteinExistence type="predicted"/>
<dbReference type="RefSeq" id="XP_033688076.1">
    <property type="nucleotide sequence ID" value="XM_033820688.1"/>
</dbReference>
<dbReference type="GO" id="GO:0005829">
    <property type="term" value="C:cytosol"/>
    <property type="evidence" value="ECO:0007669"/>
    <property type="project" value="TreeGrafter"/>
</dbReference>
<dbReference type="GO" id="GO:0031624">
    <property type="term" value="F:ubiquitin conjugating enzyme binding"/>
    <property type="evidence" value="ECO:0007669"/>
    <property type="project" value="TreeGrafter"/>
</dbReference>
<name>A0A6A6IT97_9PLEO</name>
<evidence type="ECO:0000256" key="1">
    <source>
        <dbReference type="SAM" id="MobiDB-lite"/>
    </source>
</evidence>
<reference evidence="2" key="1">
    <citation type="journal article" date="2020" name="Stud. Mycol.">
        <title>101 Dothideomycetes genomes: a test case for predicting lifestyles and emergence of pathogens.</title>
        <authorList>
            <person name="Haridas S."/>
            <person name="Albert R."/>
            <person name="Binder M."/>
            <person name="Bloem J."/>
            <person name="Labutti K."/>
            <person name="Salamov A."/>
            <person name="Andreopoulos B."/>
            <person name="Baker S."/>
            <person name="Barry K."/>
            <person name="Bills G."/>
            <person name="Bluhm B."/>
            <person name="Cannon C."/>
            <person name="Castanera R."/>
            <person name="Culley D."/>
            <person name="Daum C."/>
            <person name="Ezra D."/>
            <person name="Gonzalez J."/>
            <person name="Henrissat B."/>
            <person name="Kuo A."/>
            <person name="Liang C."/>
            <person name="Lipzen A."/>
            <person name="Lutzoni F."/>
            <person name="Magnuson J."/>
            <person name="Mondo S."/>
            <person name="Nolan M."/>
            <person name="Ohm R."/>
            <person name="Pangilinan J."/>
            <person name="Park H.-J."/>
            <person name="Ramirez L."/>
            <person name="Alfaro M."/>
            <person name="Sun H."/>
            <person name="Tritt A."/>
            <person name="Yoshinaga Y."/>
            <person name="Zwiers L.-H."/>
            <person name="Turgeon B."/>
            <person name="Goodwin S."/>
            <person name="Spatafora J."/>
            <person name="Crous P."/>
            <person name="Grigoriev I."/>
        </authorList>
    </citation>
    <scope>NUCLEOTIDE SEQUENCE</scope>
    <source>
        <strain evidence="2">CBS 122368</strain>
    </source>
</reference>